<dbReference type="Gene3D" id="1.20.120.20">
    <property type="entry name" value="Apolipoprotein"/>
    <property type="match status" value="1"/>
</dbReference>
<evidence type="ECO:0000256" key="2">
    <source>
        <dbReference type="SAM" id="Phobius"/>
    </source>
</evidence>
<name>A0A8I1DDV6_THEIN</name>
<feature type="transmembrane region" description="Helical" evidence="2">
    <location>
        <begin position="466"/>
        <end position="493"/>
    </location>
</feature>
<accession>A0A8I1DDV6</accession>
<dbReference type="AlphaFoldDB" id="A0A8I1DDV6"/>
<evidence type="ECO:0000313" key="5">
    <source>
        <dbReference type="Proteomes" id="UP000633619"/>
    </source>
</evidence>
<gene>
    <name evidence="4" type="ORF">I8U20_01950</name>
</gene>
<evidence type="ECO:0000259" key="3">
    <source>
        <dbReference type="Pfam" id="PF10145"/>
    </source>
</evidence>
<dbReference type="NCBIfam" id="TIGR01760">
    <property type="entry name" value="tape_meas_TP901"/>
    <property type="match status" value="1"/>
</dbReference>
<keyword evidence="2" id="KW-0472">Membrane</keyword>
<feature type="transmembrane region" description="Helical" evidence="2">
    <location>
        <begin position="424"/>
        <end position="446"/>
    </location>
</feature>
<keyword evidence="1" id="KW-1188">Viral release from host cell</keyword>
<reference evidence="4 5" key="1">
    <citation type="submission" date="2020-12" db="EMBL/GenBank/DDBJ databases">
        <title>WGS of Thermoactinomyces spp.</title>
        <authorList>
            <person name="Cheng K."/>
        </authorList>
    </citation>
    <scope>NUCLEOTIDE SEQUENCE [LARGE SCALE GENOMIC DNA]</scope>
    <source>
        <strain evidence="5">CICC 10671\DSM 43846</strain>
    </source>
</reference>
<dbReference type="Pfam" id="PF10145">
    <property type="entry name" value="PhageMin_Tail"/>
    <property type="match status" value="1"/>
</dbReference>
<keyword evidence="2" id="KW-1133">Transmembrane helix</keyword>
<comment type="caution">
    <text evidence="4">The sequence shown here is derived from an EMBL/GenBank/DDBJ whole genome shotgun (WGS) entry which is preliminary data.</text>
</comment>
<proteinExistence type="predicted"/>
<dbReference type="PANTHER" id="PTHR37813">
    <property type="entry name" value="FELS-2 PROPHAGE PROTEIN"/>
    <property type="match status" value="1"/>
</dbReference>
<evidence type="ECO:0000256" key="1">
    <source>
        <dbReference type="ARBA" id="ARBA00022612"/>
    </source>
</evidence>
<dbReference type="RefSeq" id="WP_181729154.1">
    <property type="nucleotide sequence ID" value="NZ_JACEIR010000001.1"/>
</dbReference>
<keyword evidence="5" id="KW-1185">Reference proteome</keyword>
<feature type="domain" description="Phage tail tape measure protein" evidence="3">
    <location>
        <begin position="101"/>
        <end position="288"/>
    </location>
</feature>
<dbReference type="InterPro" id="IPR010090">
    <property type="entry name" value="Phage_tape_meas"/>
</dbReference>
<keyword evidence="2" id="KW-0812">Transmembrane</keyword>
<dbReference type="PANTHER" id="PTHR37813:SF1">
    <property type="entry name" value="FELS-2 PROPHAGE PROTEIN"/>
    <property type="match status" value="1"/>
</dbReference>
<protein>
    <submittedName>
        <fullName evidence="4">Phage tail tape measure protein</fullName>
    </submittedName>
</protein>
<dbReference type="Proteomes" id="UP000633619">
    <property type="component" value="Unassembled WGS sequence"/>
</dbReference>
<sequence length="796" mass="83717">MAIAEVVAKFTADTSGLDASLKRIEASISQCAGSLSNFGGKFQKIGNTVSNIGEKMTTHISAPLAGLGAAAILAGANFEESMSKVAAVTGATGKDFEKLKEVAKQLGETTKFSASEAAQGMLYLGMAGFKTNEIIDAMPAVLNLATAGALDLGRAADITSNIMSAFGMKSEEAGHMADVLAKAASSANTSVEQMGYAMGYAGPIANSFGISVEEAAAAISLMSNAGIQGERAGTALRGILSQLSNVTGSTEKTLRKYGLTAEDVNPKTKSLAEIIEVLANAGVKASDAMELVGVEAGPAMAVLLQEGTSGLQDFTSMLENADGSAQKMAQTMANNTKGAFREFMSALEGLGIAISEHILPALIPFLERLAEMVRKFGELDPATQKIAIGLGAVTIALGPLTSLFGNLLKTIGVILPKLTRLPQVLNMLGSGFSKVVGFASTFWGWLVRLTPVILNIGNVVRTAFTIIAGVMTGTSGIIIAVIAGIVAAGIWLWQNWDSVTKWISNAWNWLTGVASTVWNGIKNIVVGAFKWMYNHNYYFEDLVNFIVNAWNRAKSQTTAIWNSIKSFITPLWNGLKTTATSVWNSIKSVVTSVTNAVRSTVTSAWNNIKSVTSSVWNSVKSIISSTVSSISSTLSGLASKAYSWGSNFMNMFASGIKSKINSVVSTVKNVARTIASYLGFHSPTEKGPASDSDKWAPNFMNMFASGIQNSIPKLAQTVSFAASELASLSQFTANPTIAPSVSGVSFGVGSSSMGGVGGVVITGNTFNVRKDSDIKQIANELYKLQQRQLRSKGRLR</sequence>
<evidence type="ECO:0000313" key="4">
    <source>
        <dbReference type="EMBL" id="MBH8594090.1"/>
    </source>
</evidence>
<feature type="transmembrane region" description="Helical" evidence="2">
    <location>
        <begin position="386"/>
        <end position="404"/>
    </location>
</feature>
<dbReference type="EMBL" id="JAECVW010000001">
    <property type="protein sequence ID" value="MBH8594090.1"/>
    <property type="molecule type" value="Genomic_DNA"/>
</dbReference>
<organism evidence="4 5">
    <name type="scientific">Thermoactinomyces intermedius</name>
    <dbReference type="NCBI Taxonomy" id="2024"/>
    <lineage>
        <taxon>Bacteria</taxon>
        <taxon>Bacillati</taxon>
        <taxon>Bacillota</taxon>
        <taxon>Bacilli</taxon>
        <taxon>Bacillales</taxon>
        <taxon>Thermoactinomycetaceae</taxon>
        <taxon>Thermoactinomyces</taxon>
    </lineage>
</organism>